<dbReference type="OrthoDB" id="71519at2"/>
<reference evidence="1 2" key="1">
    <citation type="submission" date="2017-04" db="EMBL/GenBank/DDBJ databases">
        <authorList>
            <person name="Afonso C.L."/>
            <person name="Miller P.J."/>
            <person name="Scott M.A."/>
            <person name="Spackman E."/>
            <person name="Goraichik I."/>
            <person name="Dimitrov K.M."/>
            <person name="Suarez D.L."/>
            <person name="Swayne D.E."/>
        </authorList>
    </citation>
    <scope>NUCLEOTIDE SEQUENCE [LARGE SCALE GENOMIC DNA]</scope>
    <source>
        <strain evidence="1 2">KR-140</strain>
    </source>
</reference>
<protein>
    <recommendedName>
        <fullName evidence="3">Nucleotidyltransferase domain-containing protein</fullName>
    </recommendedName>
</protein>
<keyword evidence="2" id="KW-1185">Reference proteome</keyword>
<dbReference type="EMBL" id="FWWU01000009">
    <property type="protein sequence ID" value="SMB88513.1"/>
    <property type="molecule type" value="Genomic_DNA"/>
</dbReference>
<name>A0A1W1V5E0_9DEIO</name>
<dbReference type="CDD" id="cd05403">
    <property type="entry name" value="NT_KNTase_like"/>
    <property type="match status" value="1"/>
</dbReference>
<dbReference type="STRING" id="695939.SAMN00790413_00081"/>
<organism evidence="1 2">
    <name type="scientific">Deinococcus hopiensis KR-140</name>
    <dbReference type="NCBI Taxonomy" id="695939"/>
    <lineage>
        <taxon>Bacteria</taxon>
        <taxon>Thermotogati</taxon>
        <taxon>Deinococcota</taxon>
        <taxon>Deinococci</taxon>
        <taxon>Deinococcales</taxon>
        <taxon>Deinococcaceae</taxon>
        <taxon>Deinococcus</taxon>
    </lineage>
</organism>
<evidence type="ECO:0008006" key="3">
    <source>
        <dbReference type="Google" id="ProtNLM"/>
    </source>
</evidence>
<dbReference type="InterPro" id="IPR043519">
    <property type="entry name" value="NT_sf"/>
</dbReference>
<dbReference type="RefSeq" id="WP_139806785.1">
    <property type="nucleotide sequence ID" value="NZ_FWWU01000009.1"/>
</dbReference>
<gene>
    <name evidence="1" type="ORF">SAMN00790413_00081</name>
</gene>
<accession>A0A1W1V5E0</accession>
<dbReference type="Proteomes" id="UP000192582">
    <property type="component" value="Unassembled WGS sequence"/>
</dbReference>
<evidence type="ECO:0000313" key="2">
    <source>
        <dbReference type="Proteomes" id="UP000192582"/>
    </source>
</evidence>
<dbReference type="SUPFAM" id="SSF81301">
    <property type="entry name" value="Nucleotidyltransferase"/>
    <property type="match status" value="1"/>
</dbReference>
<dbReference type="AlphaFoldDB" id="A0A1W1V5E0"/>
<evidence type="ECO:0000313" key="1">
    <source>
        <dbReference type="EMBL" id="SMB88513.1"/>
    </source>
</evidence>
<proteinExistence type="predicted"/>
<sequence length="235" mass="26256">MPDLHSVEHPVHRRLLAHELARAEEAGALGVMLCGSVARGTAWPTSDLDLRLYWREARPFEVEEREGVLIERHGHTLERARGQVEQGGSRLYAWAEGRMLHDPTGQLTRLQTQAVERLSAYQTPPAEARALAHWLRSTLVKLAGAGERQAAFLIQANTWKLAEALCAVNHRPIPPVTLMWETLPDLPLQPEGDWPGPLLLGDTGQRREAFAFVVCWVLPHLTAPALTLSPWHNLT</sequence>
<dbReference type="Gene3D" id="3.30.460.10">
    <property type="entry name" value="Beta Polymerase, domain 2"/>
    <property type="match status" value="1"/>
</dbReference>